<organism evidence="4 5">
    <name type="scientific">Apophysomyces ossiformis</name>
    <dbReference type="NCBI Taxonomy" id="679940"/>
    <lineage>
        <taxon>Eukaryota</taxon>
        <taxon>Fungi</taxon>
        <taxon>Fungi incertae sedis</taxon>
        <taxon>Mucoromycota</taxon>
        <taxon>Mucoromycotina</taxon>
        <taxon>Mucoromycetes</taxon>
        <taxon>Mucorales</taxon>
        <taxon>Mucorineae</taxon>
        <taxon>Mucoraceae</taxon>
        <taxon>Apophysomyces</taxon>
    </lineage>
</organism>
<feature type="domain" description="DUF676" evidence="3">
    <location>
        <begin position="4"/>
        <end position="220"/>
    </location>
</feature>
<keyword evidence="2" id="KW-0472">Membrane</keyword>
<protein>
    <recommendedName>
        <fullName evidence="3">DUF676 domain-containing protein</fullName>
    </recommendedName>
</protein>
<dbReference type="EMBL" id="JABAYA010000020">
    <property type="protein sequence ID" value="KAF7729949.1"/>
    <property type="molecule type" value="Genomic_DNA"/>
</dbReference>
<dbReference type="Gene3D" id="3.40.50.1820">
    <property type="entry name" value="alpha/beta hydrolase"/>
    <property type="match status" value="1"/>
</dbReference>
<keyword evidence="2" id="KW-0812">Transmembrane</keyword>
<name>A0A8H7ETJ6_9FUNG</name>
<dbReference type="InterPro" id="IPR007751">
    <property type="entry name" value="DUF676_lipase-like"/>
</dbReference>
<dbReference type="SUPFAM" id="SSF53474">
    <property type="entry name" value="alpha/beta-Hydrolases"/>
    <property type="match status" value="1"/>
</dbReference>
<accession>A0A8H7ETJ6</accession>
<evidence type="ECO:0000256" key="2">
    <source>
        <dbReference type="SAM" id="Phobius"/>
    </source>
</evidence>
<evidence type="ECO:0000259" key="3">
    <source>
        <dbReference type="Pfam" id="PF05057"/>
    </source>
</evidence>
<dbReference type="PANTHER" id="PTHR12482:SF62">
    <property type="entry name" value="LIPASE ROG1-RELATED"/>
    <property type="match status" value="1"/>
</dbReference>
<keyword evidence="5" id="KW-1185">Reference proteome</keyword>
<dbReference type="InterPro" id="IPR029058">
    <property type="entry name" value="AB_hydrolase_fold"/>
</dbReference>
<reference evidence="4" key="1">
    <citation type="submission" date="2020-01" db="EMBL/GenBank/DDBJ databases">
        <title>Genome Sequencing of Three Apophysomyces-Like Fungal Strains Confirms a Novel Fungal Genus in the Mucoromycota with divergent Burkholderia-like Endosymbiotic Bacteria.</title>
        <authorList>
            <person name="Stajich J.E."/>
            <person name="Macias A.M."/>
            <person name="Carter-House D."/>
            <person name="Lovett B."/>
            <person name="Kasson L.R."/>
            <person name="Berry K."/>
            <person name="Grigoriev I."/>
            <person name="Chang Y."/>
            <person name="Spatafora J."/>
            <person name="Kasson M.T."/>
        </authorList>
    </citation>
    <scope>NUCLEOTIDE SEQUENCE</scope>
    <source>
        <strain evidence="4">NRRL A-21654</strain>
    </source>
</reference>
<dbReference type="PANTHER" id="PTHR12482">
    <property type="entry name" value="LIPASE ROG1-RELATED-RELATED"/>
    <property type="match status" value="1"/>
</dbReference>
<comment type="similarity">
    <text evidence="1">Belongs to the putative lipase ROG1 family.</text>
</comment>
<dbReference type="OrthoDB" id="273452at2759"/>
<evidence type="ECO:0000313" key="5">
    <source>
        <dbReference type="Proteomes" id="UP000605846"/>
    </source>
</evidence>
<proteinExistence type="inferred from homology"/>
<comment type="caution">
    <text evidence="4">The sequence shown here is derived from an EMBL/GenBank/DDBJ whole genome shotgun (WGS) entry which is preliminary data.</text>
</comment>
<evidence type="ECO:0000313" key="4">
    <source>
        <dbReference type="EMBL" id="KAF7729949.1"/>
    </source>
</evidence>
<feature type="transmembrane region" description="Helical" evidence="2">
    <location>
        <begin position="263"/>
        <end position="291"/>
    </location>
</feature>
<dbReference type="Pfam" id="PF05057">
    <property type="entry name" value="DUF676"/>
    <property type="match status" value="1"/>
</dbReference>
<sequence>MDEKPIALIVLQHGLWGNKKHMKYMEDKLREAYTDDSVDIVSSLHDWLLLVKLIRYFQLNVDVNESEYTYDGIDICGERLAVKVQEHVKKLKNSSKQVTKISMVGYSLGGLIIRYALGVLGKAGFFETIEPILYVTFATPHMGVRRPSTSISSKIFNFVCGRMVSRSGEQLQLIDKYDNNQPLLSVLADPEREFYHYLSKFKVRRTYANVVNDRTVPYWTAALDTANYFDTPRELNISLDELYPSLVTSFDLSKEPRSRRFPVALLLSSPILIPLGIVAVPILAIIILLYIGYQGTRSRIRVSRLLRTQTKHPAAENAVLEAVESFHMPGKEDVATIKSSKTPSKDWQKVLVYIRCMNAHGSIVCREKRFANDGGRAVIQHFVDTVL</sequence>
<dbReference type="AlphaFoldDB" id="A0A8H7ETJ6"/>
<dbReference type="Proteomes" id="UP000605846">
    <property type="component" value="Unassembled WGS sequence"/>
</dbReference>
<gene>
    <name evidence="4" type="ORF">EC973_003362</name>
</gene>
<keyword evidence="2" id="KW-1133">Transmembrane helix</keyword>
<dbReference type="InterPro" id="IPR044294">
    <property type="entry name" value="Lipase-like"/>
</dbReference>
<evidence type="ECO:0000256" key="1">
    <source>
        <dbReference type="ARBA" id="ARBA00007920"/>
    </source>
</evidence>